<reference evidence="1 2" key="1">
    <citation type="submission" date="2018-01" db="EMBL/GenBank/DDBJ databases">
        <title>Glutamicibacter soli strain NHPC-3 Whole genome sequence and assembly.</title>
        <authorList>
            <person name="Choudhury P."/>
            <person name="Gupta D."/>
            <person name="Sengupta K."/>
            <person name="Jawed A."/>
            <person name="Sultana N."/>
            <person name="Saha P."/>
        </authorList>
    </citation>
    <scope>NUCLEOTIDE SEQUENCE [LARGE SCALE GENOMIC DNA]</scope>
    <source>
        <strain evidence="1 2">NHPC-3</strain>
    </source>
</reference>
<dbReference type="EMBL" id="POAF01000007">
    <property type="protein sequence ID" value="RBL99744.1"/>
    <property type="molecule type" value="Genomic_DNA"/>
</dbReference>
<name>A0A365YAL6_9MICC</name>
<proteinExistence type="predicted"/>
<comment type="caution">
    <text evidence="1">The sequence shown here is derived from an EMBL/GenBank/DDBJ whole genome shotgun (WGS) entry which is preliminary data.</text>
</comment>
<evidence type="ECO:0000313" key="2">
    <source>
        <dbReference type="Proteomes" id="UP000252167"/>
    </source>
</evidence>
<evidence type="ECO:0000313" key="1">
    <source>
        <dbReference type="EMBL" id="RBL99744.1"/>
    </source>
</evidence>
<gene>
    <name evidence="1" type="ORF">C1H84_15180</name>
</gene>
<protein>
    <submittedName>
        <fullName evidence="1">Uncharacterized protein</fullName>
    </submittedName>
</protein>
<dbReference type="Proteomes" id="UP000252167">
    <property type="component" value="Unassembled WGS sequence"/>
</dbReference>
<dbReference type="AlphaFoldDB" id="A0A365YAL6"/>
<accession>A0A365YAL6</accession>
<dbReference type="RefSeq" id="WP_047118804.1">
    <property type="nucleotide sequence ID" value="NZ_CM125969.1"/>
</dbReference>
<sequence>MATRRNRNAEIIVEDEVSAPDLHVEKRGDDEYIIVDPDDNVHSKVLSYLAMFAARQHAKNAVAFSPTITLSPNMKALIKYQIPGE</sequence>
<organism evidence="1 2">
    <name type="scientific">Glutamicibacter soli</name>
    <dbReference type="NCBI Taxonomy" id="453836"/>
    <lineage>
        <taxon>Bacteria</taxon>
        <taxon>Bacillati</taxon>
        <taxon>Actinomycetota</taxon>
        <taxon>Actinomycetes</taxon>
        <taxon>Micrococcales</taxon>
        <taxon>Micrococcaceae</taxon>
        <taxon>Glutamicibacter</taxon>
    </lineage>
</organism>
<keyword evidence="2" id="KW-1185">Reference proteome</keyword>